<dbReference type="InterPro" id="IPR051393">
    <property type="entry name" value="ABC_transporter_permease"/>
</dbReference>
<evidence type="ECO:0000259" key="8">
    <source>
        <dbReference type="PROSITE" id="PS50928"/>
    </source>
</evidence>
<evidence type="ECO:0000313" key="9">
    <source>
        <dbReference type="EMBL" id="GAA2454362.1"/>
    </source>
</evidence>
<feature type="domain" description="ABC transmembrane type-1" evidence="8">
    <location>
        <begin position="99"/>
        <end position="309"/>
    </location>
</feature>
<feature type="transmembrane region" description="Helical" evidence="7">
    <location>
        <begin position="288"/>
        <end position="309"/>
    </location>
</feature>
<feature type="transmembrane region" description="Helical" evidence="7">
    <location>
        <begin position="230"/>
        <end position="252"/>
    </location>
</feature>
<feature type="transmembrane region" description="Helical" evidence="7">
    <location>
        <begin position="103"/>
        <end position="123"/>
    </location>
</feature>
<feature type="transmembrane region" description="Helical" evidence="7">
    <location>
        <begin position="135"/>
        <end position="157"/>
    </location>
</feature>
<dbReference type="CDD" id="cd06261">
    <property type="entry name" value="TM_PBP2"/>
    <property type="match status" value="1"/>
</dbReference>
<dbReference type="SUPFAM" id="SSF161098">
    <property type="entry name" value="MetI-like"/>
    <property type="match status" value="1"/>
</dbReference>
<dbReference type="PROSITE" id="PS50928">
    <property type="entry name" value="ABC_TM1"/>
    <property type="match status" value="1"/>
</dbReference>
<dbReference type="InterPro" id="IPR035906">
    <property type="entry name" value="MetI-like_sf"/>
</dbReference>
<dbReference type="InterPro" id="IPR000515">
    <property type="entry name" value="MetI-like"/>
</dbReference>
<keyword evidence="4 7" id="KW-0812">Transmembrane</keyword>
<feature type="transmembrane region" description="Helical" evidence="7">
    <location>
        <begin position="184"/>
        <end position="209"/>
    </location>
</feature>
<gene>
    <name evidence="9" type="ORF">GCM10010191_86560</name>
</gene>
<sequence length="322" mass="34029">MTTGTFVEVAPPSRPLAAGRAAPLPVRPGLFTRLVRAAPPYLYLAPGLVLLGVWTYRPLAQTLYLSFHSWNLAPTSPLTPVGTANYERLLATPELAASVGRTFVVILGMLPFTVLIPLAVALAARGVRGRAGAAYRGMVFAPMLVAPVAGAAAWQWLLDPSGGAVNSVLGTNTNWLNSTATAQWTIIVIAGWHVVGFAVLVVSAGLTGIDPEYAAAAKVDGASRGQITRWITLPLLSPTLSFLALMTVLLSAQWTFPLVDTLTQGGPDGSTTTVYYLLWEYGFRSHDAGLTAAAGMIFFAGFMLIAALLTRLADRAPREEGP</sequence>
<evidence type="ECO:0000256" key="5">
    <source>
        <dbReference type="ARBA" id="ARBA00022989"/>
    </source>
</evidence>
<evidence type="ECO:0000256" key="2">
    <source>
        <dbReference type="ARBA" id="ARBA00022448"/>
    </source>
</evidence>
<dbReference type="SUPFAM" id="SSF160964">
    <property type="entry name" value="MalF N-terminal region-like"/>
    <property type="match status" value="1"/>
</dbReference>
<evidence type="ECO:0000256" key="7">
    <source>
        <dbReference type="RuleBase" id="RU363032"/>
    </source>
</evidence>
<keyword evidence="5 7" id="KW-1133">Transmembrane helix</keyword>
<keyword evidence="6 7" id="KW-0472">Membrane</keyword>
<dbReference type="Proteomes" id="UP001501231">
    <property type="component" value="Unassembled WGS sequence"/>
</dbReference>
<dbReference type="PANTHER" id="PTHR30193">
    <property type="entry name" value="ABC TRANSPORTER PERMEASE PROTEIN"/>
    <property type="match status" value="1"/>
</dbReference>
<keyword evidence="3" id="KW-1003">Cell membrane</keyword>
<feature type="transmembrane region" description="Helical" evidence="7">
    <location>
        <begin position="41"/>
        <end position="59"/>
    </location>
</feature>
<keyword evidence="10" id="KW-1185">Reference proteome</keyword>
<evidence type="ECO:0000313" key="10">
    <source>
        <dbReference type="Proteomes" id="UP001501231"/>
    </source>
</evidence>
<name>A0ABN3KEN7_9ACTN</name>
<evidence type="ECO:0000256" key="4">
    <source>
        <dbReference type="ARBA" id="ARBA00022692"/>
    </source>
</evidence>
<dbReference type="EMBL" id="BAAARW010000039">
    <property type="protein sequence ID" value="GAA2454362.1"/>
    <property type="molecule type" value="Genomic_DNA"/>
</dbReference>
<dbReference type="RefSeq" id="WP_344597363.1">
    <property type="nucleotide sequence ID" value="NZ_BAAARW010000039.1"/>
</dbReference>
<comment type="similarity">
    <text evidence="7">Belongs to the binding-protein-dependent transport system permease family.</text>
</comment>
<reference evidence="9 10" key="1">
    <citation type="journal article" date="2019" name="Int. J. Syst. Evol. Microbiol.">
        <title>The Global Catalogue of Microorganisms (GCM) 10K type strain sequencing project: providing services to taxonomists for standard genome sequencing and annotation.</title>
        <authorList>
            <consortium name="The Broad Institute Genomics Platform"/>
            <consortium name="The Broad Institute Genome Sequencing Center for Infectious Disease"/>
            <person name="Wu L."/>
            <person name="Ma J."/>
        </authorList>
    </citation>
    <scope>NUCLEOTIDE SEQUENCE [LARGE SCALE GENOMIC DNA]</scope>
    <source>
        <strain evidence="9 10">JCM 3325</strain>
    </source>
</reference>
<organism evidence="9 10">
    <name type="scientific">Actinomadura vinacea</name>
    <dbReference type="NCBI Taxonomy" id="115336"/>
    <lineage>
        <taxon>Bacteria</taxon>
        <taxon>Bacillati</taxon>
        <taxon>Actinomycetota</taxon>
        <taxon>Actinomycetes</taxon>
        <taxon>Streptosporangiales</taxon>
        <taxon>Thermomonosporaceae</taxon>
        <taxon>Actinomadura</taxon>
    </lineage>
</organism>
<comment type="caution">
    <text evidence="9">The sequence shown here is derived from an EMBL/GenBank/DDBJ whole genome shotgun (WGS) entry which is preliminary data.</text>
</comment>
<evidence type="ECO:0000256" key="6">
    <source>
        <dbReference type="ARBA" id="ARBA00023136"/>
    </source>
</evidence>
<evidence type="ECO:0000256" key="1">
    <source>
        <dbReference type="ARBA" id="ARBA00004651"/>
    </source>
</evidence>
<dbReference type="Pfam" id="PF00528">
    <property type="entry name" value="BPD_transp_1"/>
    <property type="match status" value="1"/>
</dbReference>
<protein>
    <submittedName>
        <fullName evidence="9">Sugar ABC transporter permease</fullName>
    </submittedName>
</protein>
<accession>A0ABN3KEN7</accession>
<dbReference type="PANTHER" id="PTHR30193:SF37">
    <property type="entry name" value="INNER MEMBRANE ABC TRANSPORTER PERMEASE PROTEIN YCJO"/>
    <property type="match status" value="1"/>
</dbReference>
<evidence type="ECO:0000256" key="3">
    <source>
        <dbReference type="ARBA" id="ARBA00022475"/>
    </source>
</evidence>
<dbReference type="Gene3D" id="1.10.3720.10">
    <property type="entry name" value="MetI-like"/>
    <property type="match status" value="1"/>
</dbReference>
<comment type="subcellular location">
    <subcellularLocation>
        <location evidence="1 7">Cell membrane</location>
        <topology evidence="1 7">Multi-pass membrane protein</topology>
    </subcellularLocation>
</comment>
<keyword evidence="2 7" id="KW-0813">Transport</keyword>
<proteinExistence type="inferred from homology"/>